<evidence type="ECO:0000259" key="15">
    <source>
        <dbReference type="Pfam" id="PF04389"/>
    </source>
</evidence>
<name>A0A166XTU0_9HYPO</name>
<dbReference type="Gene3D" id="3.40.630.10">
    <property type="entry name" value="Zn peptidases"/>
    <property type="match status" value="1"/>
</dbReference>
<proteinExistence type="inferred from homology"/>
<keyword evidence="9" id="KW-0865">Zymogen</keyword>
<dbReference type="InterPro" id="IPR007484">
    <property type="entry name" value="Peptidase_M28"/>
</dbReference>
<dbReference type="OrthoDB" id="2214at2759"/>
<dbReference type="GO" id="GO:0046872">
    <property type="term" value="F:metal ion binding"/>
    <property type="evidence" value="ECO:0007669"/>
    <property type="project" value="UniProtKB-KW"/>
</dbReference>
<keyword evidence="10" id="KW-1015">Disulfide bond</keyword>
<keyword evidence="3" id="KW-0031">Aminopeptidase</keyword>
<evidence type="ECO:0000256" key="6">
    <source>
        <dbReference type="ARBA" id="ARBA00022729"/>
    </source>
</evidence>
<dbReference type="Pfam" id="PF04389">
    <property type="entry name" value="Peptidase_M28"/>
    <property type="match status" value="1"/>
</dbReference>
<reference evidence="16 17" key="1">
    <citation type="journal article" date="2016" name="Genome Biol. Evol.">
        <title>Divergent and convergent evolution of fungal pathogenicity.</title>
        <authorList>
            <person name="Shang Y."/>
            <person name="Xiao G."/>
            <person name="Zheng P."/>
            <person name="Cen K."/>
            <person name="Zhan S."/>
            <person name="Wang C."/>
        </authorList>
    </citation>
    <scope>NUCLEOTIDE SEQUENCE [LARGE SCALE GENOMIC DNA]</scope>
    <source>
        <strain evidence="16 17">RCEF 3172</strain>
    </source>
</reference>
<dbReference type="GO" id="GO:0008235">
    <property type="term" value="F:metalloexopeptidase activity"/>
    <property type="evidence" value="ECO:0007669"/>
    <property type="project" value="InterPro"/>
</dbReference>
<feature type="chain" id="PRO_5007749042" description="Peptide hydrolase" evidence="14">
    <location>
        <begin position="24"/>
        <end position="430"/>
    </location>
</feature>
<dbReference type="PANTHER" id="PTHR12147">
    <property type="entry name" value="METALLOPEPTIDASE M28 FAMILY MEMBER"/>
    <property type="match status" value="1"/>
</dbReference>
<evidence type="ECO:0000256" key="4">
    <source>
        <dbReference type="ARBA" id="ARBA00022670"/>
    </source>
</evidence>
<evidence type="ECO:0000256" key="7">
    <source>
        <dbReference type="ARBA" id="ARBA00022801"/>
    </source>
</evidence>
<dbReference type="InterPro" id="IPR045175">
    <property type="entry name" value="M28_fam"/>
</dbReference>
<organism evidence="16 17">
    <name type="scientific">Beauveria brongniartii RCEF 3172</name>
    <dbReference type="NCBI Taxonomy" id="1081107"/>
    <lineage>
        <taxon>Eukaryota</taxon>
        <taxon>Fungi</taxon>
        <taxon>Dikarya</taxon>
        <taxon>Ascomycota</taxon>
        <taxon>Pezizomycotina</taxon>
        <taxon>Sordariomycetes</taxon>
        <taxon>Hypocreomycetidae</taxon>
        <taxon>Hypocreales</taxon>
        <taxon>Cordycipitaceae</taxon>
        <taxon>Beauveria</taxon>
        <taxon>Beauveria brongniartii</taxon>
    </lineage>
</organism>
<dbReference type="Proteomes" id="UP000076863">
    <property type="component" value="Unassembled WGS sequence"/>
</dbReference>
<evidence type="ECO:0000256" key="3">
    <source>
        <dbReference type="ARBA" id="ARBA00022438"/>
    </source>
</evidence>
<dbReference type="EMBL" id="AZHA01000037">
    <property type="protein sequence ID" value="OAA36168.1"/>
    <property type="molecule type" value="Genomic_DNA"/>
</dbReference>
<evidence type="ECO:0000256" key="14">
    <source>
        <dbReference type="RuleBase" id="RU361240"/>
    </source>
</evidence>
<evidence type="ECO:0000256" key="10">
    <source>
        <dbReference type="ARBA" id="ARBA00023157"/>
    </source>
</evidence>
<evidence type="ECO:0000256" key="2">
    <source>
        <dbReference type="ARBA" id="ARBA00011245"/>
    </source>
</evidence>
<evidence type="ECO:0000313" key="17">
    <source>
        <dbReference type="Proteomes" id="UP000076863"/>
    </source>
</evidence>
<gene>
    <name evidence="16" type="ORF">BBO_08340</name>
</gene>
<keyword evidence="17" id="KW-1185">Reference proteome</keyword>
<comment type="similarity">
    <text evidence="13">Belongs to the peptidase M28 family. M28E subfamily.</text>
</comment>
<feature type="domain" description="Peptidase M28" evidence="15">
    <location>
        <begin position="205"/>
        <end position="397"/>
    </location>
</feature>
<sequence>MAPAVSKSALLLLALSFAGLGAASQDSQLVFSHNADAQHKVDPAILAALREHKDPVDAYIALHPEEAEKLAEKRLLRIAGEKEPQWMTEGDKMRLRRKGRKFADVTDYEEFYKENALSAQSGKAHLPKLSQQRLVKPLFPQVSKDNMVHVLQHMTSFYTRYFGSVTGEKSALWLRDHIADIIKEAPFHTHISLDVFTHAFPQPSIIARFEPKVANFSAPVTILGAHQDSMNYLFPLLPAPGADDDCSGTVSILEAFRVLAHNGYIPRNGPVEFHWYAAEEGGLLGSQAIAKYKKESGVTIGAMLEFDMTAFIAKNATESIGIIETSADKPLTKWVLGLAQEYTDIKSAVYQLQEGAGSDYMSFTNAGFPAAFASEGDPISGEFDPYIHGAHDTMDVDDETGRFSLDHMARFSELALAFVVEQAGWNNDWR</sequence>
<keyword evidence="8 14" id="KW-0862">Zinc</keyword>
<dbReference type="SUPFAM" id="SSF53187">
    <property type="entry name" value="Zn-dependent exopeptidases"/>
    <property type="match status" value="1"/>
</dbReference>
<comment type="cofactor">
    <cofactor evidence="1">
        <name>Zn(2+)</name>
        <dbReference type="ChEBI" id="CHEBI:29105"/>
    </cofactor>
</comment>
<keyword evidence="6 14" id="KW-0732">Signal</keyword>
<comment type="subunit">
    <text evidence="2">Monomer.</text>
</comment>
<protein>
    <recommendedName>
        <fullName evidence="14">Peptide hydrolase</fullName>
        <ecNumber evidence="14">3.4.-.-</ecNumber>
    </recommendedName>
</protein>
<evidence type="ECO:0000256" key="9">
    <source>
        <dbReference type="ARBA" id="ARBA00023145"/>
    </source>
</evidence>
<keyword evidence="4 14" id="KW-0645">Protease</keyword>
<evidence type="ECO:0000256" key="5">
    <source>
        <dbReference type="ARBA" id="ARBA00022723"/>
    </source>
</evidence>
<dbReference type="GO" id="GO:0006508">
    <property type="term" value="P:proteolysis"/>
    <property type="evidence" value="ECO:0007669"/>
    <property type="project" value="UniProtKB-KW"/>
</dbReference>
<evidence type="ECO:0000256" key="13">
    <source>
        <dbReference type="ARBA" id="ARBA00043962"/>
    </source>
</evidence>
<evidence type="ECO:0000256" key="11">
    <source>
        <dbReference type="ARBA" id="ARBA00023180"/>
    </source>
</evidence>
<accession>A0A166XTU0</accession>
<dbReference type="EC" id="3.4.-.-" evidence="14"/>
<evidence type="ECO:0000256" key="12">
    <source>
        <dbReference type="ARBA" id="ARBA00043843"/>
    </source>
</evidence>
<keyword evidence="11" id="KW-0325">Glycoprotein</keyword>
<dbReference type="AlphaFoldDB" id="A0A166XTU0"/>
<keyword evidence="7 14" id="KW-0378">Hydrolase</keyword>
<dbReference type="GO" id="GO:0004177">
    <property type="term" value="F:aminopeptidase activity"/>
    <property type="evidence" value="ECO:0007669"/>
    <property type="project" value="UniProtKB-KW"/>
</dbReference>
<feature type="signal peptide" evidence="14">
    <location>
        <begin position="1"/>
        <end position="23"/>
    </location>
</feature>
<evidence type="ECO:0000256" key="8">
    <source>
        <dbReference type="ARBA" id="ARBA00022833"/>
    </source>
</evidence>
<comment type="caution">
    <text evidence="16">The sequence shown here is derived from an EMBL/GenBank/DDBJ whole genome shotgun (WGS) entry which is preliminary data.</text>
</comment>
<comment type="function">
    <text evidence="12">Extracellular aminopeptidase that allows assimilation of proteinaceous substrates.</text>
</comment>
<evidence type="ECO:0000256" key="1">
    <source>
        <dbReference type="ARBA" id="ARBA00001947"/>
    </source>
</evidence>
<dbReference type="PANTHER" id="PTHR12147:SF56">
    <property type="entry name" value="AMINOPEPTIDASE YDR415C-RELATED"/>
    <property type="match status" value="1"/>
</dbReference>
<keyword evidence="5 14" id="KW-0479">Metal-binding</keyword>
<evidence type="ECO:0000313" key="16">
    <source>
        <dbReference type="EMBL" id="OAA36168.1"/>
    </source>
</evidence>